<evidence type="ECO:0000313" key="1">
    <source>
        <dbReference type="EMBL" id="ARP85514.1"/>
    </source>
</evidence>
<evidence type="ECO:0000313" key="2">
    <source>
        <dbReference type="Proteomes" id="UP000194139"/>
    </source>
</evidence>
<sequence>MKILTKETPGSRATLWLAPATQGGFRWEVEVVDTGKTTVPQVIQSQFVFRTPTDAALDGIRALEALAVPP</sequence>
<dbReference type="EMBL" id="CP021109">
    <property type="protein sequence ID" value="ARP85514.1"/>
    <property type="molecule type" value="Genomic_DNA"/>
</dbReference>
<keyword evidence="2" id="KW-1185">Reference proteome</keyword>
<dbReference type="AlphaFoldDB" id="A0A1W6YX17"/>
<protein>
    <submittedName>
        <fullName evidence="1">Uncharacterized protein</fullName>
    </submittedName>
</protein>
<dbReference type="Proteomes" id="UP000194139">
    <property type="component" value="Chromosome"/>
</dbReference>
<proteinExistence type="predicted"/>
<name>A0A1W6YX17_9BORD</name>
<gene>
    <name evidence="1" type="ORF">CAL13_04260</name>
</gene>
<accession>A0A1W6YX17</accession>
<reference evidence="1 2" key="1">
    <citation type="submission" date="2017-05" db="EMBL/GenBank/DDBJ databases">
        <title>Complete and WGS of Bordetella genogroups.</title>
        <authorList>
            <person name="Spilker T."/>
            <person name="LiPuma J."/>
        </authorList>
    </citation>
    <scope>NUCLEOTIDE SEQUENCE [LARGE SCALE GENOMIC DNA]</scope>
    <source>
        <strain evidence="1 2">AU17164</strain>
    </source>
</reference>
<dbReference type="OrthoDB" id="8637390at2"/>
<organism evidence="1 2">
    <name type="scientific">Bordetella genomosp. 9</name>
    <dbReference type="NCBI Taxonomy" id="1416803"/>
    <lineage>
        <taxon>Bacteria</taxon>
        <taxon>Pseudomonadati</taxon>
        <taxon>Pseudomonadota</taxon>
        <taxon>Betaproteobacteria</taxon>
        <taxon>Burkholderiales</taxon>
        <taxon>Alcaligenaceae</taxon>
        <taxon>Bordetella</taxon>
    </lineage>
</organism>
<dbReference type="RefSeq" id="WP_086056268.1">
    <property type="nucleotide sequence ID" value="NZ_CP021109.1"/>
</dbReference>